<evidence type="ECO:0000259" key="3">
    <source>
        <dbReference type="Pfam" id="PF03527"/>
    </source>
</evidence>
<dbReference type="PANTHER" id="PTHR32305:SF15">
    <property type="entry name" value="PROTEIN RHSA-RELATED"/>
    <property type="match status" value="1"/>
</dbReference>
<keyword evidence="1" id="KW-0677">Repeat</keyword>
<gene>
    <name evidence="7" type="ORF">F938_03158</name>
</gene>
<evidence type="ECO:0000259" key="5">
    <source>
        <dbReference type="Pfam" id="PF20148"/>
    </source>
</evidence>
<dbReference type="Pfam" id="PF20148">
    <property type="entry name" value="DUF6531"/>
    <property type="match status" value="1"/>
</dbReference>
<dbReference type="InterPro" id="IPR045351">
    <property type="entry name" value="DUF6531"/>
</dbReference>
<evidence type="ECO:0000313" key="8">
    <source>
        <dbReference type="Proteomes" id="UP000013251"/>
    </source>
</evidence>
<feature type="domain" description="RHS protein conserved region" evidence="3">
    <location>
        <begin position="1370"/>
        <end position="1403"/>
    </location>
</feature>
<dbReference type="Pfam" id="PF05593">
    <property type="entry name" value="RHS_repeat"/>
    <property type="match status" value="2"/>
</dbReference>
<evidence type="ECO:0000256" key="2">
    <source>
        <dbReference type="SAM" id="MobiDB-lite"/>
    </source>
</evidence>
<dbReference type="CDD" id="cd20743">
    <property type="entry name" value="FIX_RhsA-like"/>
    <property type="match status" value="1"/>
</dbReference>
<feature type="domain" description="Tox-ART-HYD1" evidence="4">
    <location>
        <begin position="1518"/>
        <end position="1602"/>
    </location>
</feature>
<dbReference type="NCBIfam" id="TIGR03696">
    <property type="entry name" value="Rhs_assc_core"/>
    <property type="match status" value="1"/>
</dbReference>
<feature type="compositionally biased region" description="Polar residues" evidence="2">
    <location>
        <begin position="329"/>
        <end position="340"/>
    </location>
</feature>
<feature type="domain" description="DUF6531" evidence="5">
    <location>
        <begin position="371"/>
        <end position="442"/>
    </location>
</feature>
<dbReference type="NCBIfam" id="TIGR01643">
    <property type="entry name" value="YD_repeat_2x"/>
    <property type="match status" value="4"/>
</dbReference>
<reference evidence="7 8" key="1">
    <citation type="submission" date="2013-02" db="EMBL/GenBank/DDBJ databases">
        <title>The Genome Sequence of Acinetobacter bereziniae CIP 70.12.</title>
        <authorList>
            <consortium name="The Broad Institute Genome Sequencing Platform"/>
            <consortium name="The Broad Institute Genome Sequencing Center for Infectious Disease"/>
            <person name="Cerqueira G."/>
            <person name="Feldgarden M."/>
            <person name="Courvalin P."/>
            <person name="Perichon B."/>
            <person name="Grillot-Courvalin C."/>
            <person name="Clermont D."/>
            <person name="Rocha E."/>
            <person name="Yoon E.-J."/>
            <person name="Nemec A."/>
            <person name="Walker B."/>
            <person name="Young S.K."/>
            <person name="Zeng Q."/>
            <person name="Gargeya S."/>
            <person name="Fitzgerald M."/>
            <person name="Haas B."/>
            <person name="Abouelleil A."/>
            <person name="Alvarado L."/>
            <person name="Arachchi H.M."/>
            <person name="Berlin A.M."/>
            <person name="Chapman S.B."/>
            <person name="Dewar J."/>
            <person name="Goldberg J."/>
            <person name="Griggs A."/>
            <person name="Gujja S."/>
            <person name="Hansen M."/>
            <person name="Howarth C."/>
            <person name="Imamovic A."/>
            <person name="Larimer J."/>
            <person name="McCowan C."/>
            <person name="Murphy C."/>
            <person name="Neiman D."/>
            <person name="Pearson M."/>
            <person name="Priest M."/>
            <person name="Roberts A."/>
            <person name="Saif S."/>
            <person name="Shea T."/>
            <person name="Sisk P."/>
            <person name="Sykes S."/>
            <person name="Wortman J."/>
            <person name="Nusbaum C."/>
            <person name="Birren B."/>
        </authorList>
    </citation>
    <scope>NUCLEOTIDE SEQUENCE [LARGE SCALE GENOMIC DNA]</scope>
    <source>
        <strain evidence="7 8">CIP 70.12</strain>
    </source>
</reference>
<dbReference type="InterPro" id="IPR050708">
    <property type="entry name" value="T6SS_VgrG/RHS"/>
</dbReference>
<feature type="region of interest" description="Disordered" evidence="2">
    <location>
        <begin position="324"/>
        <end position="358"/>
    </location>
</feature>
<comment type="caution">
    <text evidence="7">The sequence shown here is derived from an EMBL/GenBank/DDBJ whole genome shotgun (WGS) entry which is preliminary data.</text>
</comment>
<dbReference type="Proteomes" id="UP000013251">
    <property type="component" value="Unassembled WGS sequence"/>
</dbReference>
<proteinExistence type="predicted"/>
<dbReference type="PANTHER" id="PTHR32305">
    <property type="match status" value="1"/>
</dbReference>
<feature type="domain" description="Teneurin-like YD-shell" evidence="6">
    <location>
        <begin position="646"/>
        <end position="812"/>
    </location>
</feature>
<dbReference type="InterPro" id="IPR006530">
    <property type="entry name" value="YD"/>
</dbReference>
<dbReference type="PATRIC" id="fig|1217650.3.peg.3108"/>
<dbReference type="InterPro" id="IPR028920">
    <property type="entry name" value="Tox-ART-HYD1_dom"/>
</dbReference>
<protein>
    <submittedName>
        <fullName evidence="7">Uncharacterized protein</fullName>
    </submittedName>
</protein>
<dbReference type="InterPro" id="IPR022385">
    <property type="entry name" value="Rhs_assc_core"/>
</dbReference>
<sequence>MGLLGMVPSKPGNQTPEQKQAIITLANSLKTQVVVAPLQSIAPQDIVSSRNSINDWLKQNISPDFDLNTLAQVAGVIPVVGNIIALVDVVEGIINLVNNPNPAILDWVDLCINLIGVIPVPPGMNTARMTLRPMVMAARNAVSTGKTTLALAVESAIQASLNDVLAGQIQPFVDKATGQIDTLINGCSDYAMKISNDFSSGLINIANGQAVNPIAIANAQKDAQKSFSKVTTTSLIRDPKNTFDNLFKALTLSASAQVGQVANQVLQKILARLGAAGKAALLAVATKIKTFGAKAAQAIKAKAKVYLLKFIEILKSVLKRRPKGGAVKPNTTTQVKSVTPASPLESKSKVTKPKKDPNPCNCGGAVASKKSISFITGVESLTHLDADIFSTRGIFQTRSYASNLEGYDKSEFGARWLTPWTLKIFVEDDKFLFVDETGRIIHLPKLAENTTYLSVAENLYITNLGNNLVIEYKNKEQYLFEKYKDHYILKAIVKSDQSTILIGHEEGILHKIEFFYDKKLDCYIECIKNSNQKIEKLILNKDGKCLDIASYFYDQQGDLIQATTRDHANYHYSYHKHLLTRYTDLTNRAINLEWDGETYEARAFHEWADDGSQELSLVWLDDKRCTLVIDGEGNVTQYHYDIEGYNYRIVYPDELEEWFIRDSNSKITQHFTTTGEVYIYRYNDQGDLLESINPDGSSVEYKYENGNPVEIKNAEGAIWKNEYDDKDQLTKEIDPLQRETSYCYNAQGLPTSIIDAKGGSKSFKYDAQGNLLSYQDCSGKETKWGYDERGRVKFAENALKQKVEYFYTGSDTEQRMVIIKGVPLNALGQLEKIKHADGTEEHFVHDAEGRLLAHLDPNQQQTRYEYDESGLITVRTDALGHKLKYKWDQLGRLQRLINENGASYQFFYDVMGRLLKEIDFDGKETVYRYDDRTKQLTTSIEVASAYGQDLKDRVAQKDRIQQFVFDSMGRLEQRTAGYGYDSHEVEQQQIEEFAYDSNGQLVLARNADSAAHWFYDAVGNQIREHHQDLKTNKTAVWKHTYDELNVRIQTIRPDGQNIDWLTYGSGHVQSLILNGEDVVSFERDDLHRETTRHYANGISQEQKYDDIGRLTQQRIVNGHEFGYQSPTQQQNNAINKTQQLIQRLYQYDKTGQLTGIQDTRRGNINYKYDPVGRLLDATSKLGKETFRFDPANNIIDPYNMASDKSSKQNTEEGHYGYNRLVNNVVKEYLEQQYQYDEFGQLIRQKTAQGDLHLEWDVFGRLIKSRNSEYTAEYRYDALGRRIQKRSKHHHTGAEQNVIYGWDGDSVAFESTEDYTKHYIYEKGSFIPLVQAVYLGKVEVHQSVDWNDKPYSIYRDPLWKTTKKSKGFNDVWYYHCDHLGTPQEMSDHTGSIIWKAQYKAWGELVSAKQRFARAQDESYARSGKSEKAKSNFFENSEIISNNIRFQGQYFDEETGLHYNRYRYYSPYVGRFVSKDPIRLDGGNNLYQYAPNSIFWIDPSGLQRQQQKQEVCELPEMVDVYHYTDKKGYNAISSQSPYIFKSSAPDKGHPKGVYVTTMSPEQLLHKPGGFKSYLGLTSDKSEYYFKFKIEKCKLKKIKGGRSSHVNYIDHDLIVPRTSVISHGKTDK</sequence>
<evidence type="ECO:0000259" key="6">
    <source>
        <dbReference type="Pfam" id="PF25023"/>
    </source>
</evidence>
<dbReference type="HOGENOM" id="CLU_001218_1_0_6"/>
<accession>N9D2H4</accession>
<dbReference type="Pfam" id="PF03527">
    <property type="entry name" value="RHS"/>
    <property type="match status" value="1"/>
</dbReference>
<dbReference type="OrthoDB" id="9816400at2"/>
<feature type="domain" description="Teneurin-like YD-shell" evidence="6">
    <location>
        <begin position="1159"/>
        <end position="1300"/>
    </location>
</feature>
<dbReference type="InterPro" id="IPR001826">
    <property type="entry name" value="RHS"/>
</dbReference>
<evidence type="ECO:0000256" key="1">
    <source>
        <dbReference type="ARBA" id="ARBA00022737"/>
    </source>
</evidence>
<dbReference type="GeneID" id="69463674"/>
<keyword evidence="8" id="KW-1185">Reference proteome</keyword>
<dbReference type="Gene3D" id="2.180.10.10">
    <property type="entry name" value="RHS repeat-associated core"/>
    <property type="match status" value="2"/>
</dbReference>
<evidence type="ECO:0000313" key="7">
    <source>
        <dbReference type="EMBL" id="ENV92026.1"/>
    </source>
</evidence>
<organism evidence="7 8">
    <name type="scientific">Acinetobacter bereziniae LMG 1003 = CIP 70.12</name>
    <dbReference type="NCBI Taxonomy" id="981324"/>
    <lineage>
        <taxon>Bacteria</taxon>
        <taxon>Pseudomonadati</taxon>
        <taxon>Pseudomonadota</taxon>
        <taxon>Gammaproteobacteria</taxon>
        <taxon>Moraxellales</taxon>
        <taxon>Moraxellaceae</taxon>
        <taxon>Acinetobacter</taxon>
    </lineage>
</organism>
<dbReference type="Pfam" id="PF25023">
    <property type="entry name" value="TEN_YD-shell"/>
    <property type="match status" value="2"/>
</dbReference>
<dbReference type="InterPro" id="IPR031325">
    <property type="entry name" value="RHS_repeat"/>
</dbReference>
<dbReference type="EMBL" id="APQG01000037">
    <property type="protein sequence ID" value="ENV92026.1"/>
    <property type="molecule type" value="Genomic_DNA"/>
</dbReference>
<dbReference type="InterPro" id="IPR056823">
    <property type="entry name" value="TEN-like_YD-shell"/>
</dbReference>
<evidence type="ECO:0000259" key="4">
    <source>
        <dbReference type="Pfam" id="PF15633"/>
    </source>
</evidence>
<name>N9D2H4_ACIBZ</name>
<dbReference type="Pfam" id="PF15633">
    <property type="entry name" value="Tox-ART-HYD1"/>
    <property type="match status" value="1"/>
</dbReference>
<dbReference type="RefSeq" id="WP_005033247.1">
    <property type="nucleotide sequence ID" value="NZ_KB849756.1"/>
</dbReference>